<feature type="non-terminal residue" evidence="1">
    <location>
        <position position="1"/>
    </location>
</feature>
<gene>
    <name evidence="1" type="ORF">B7P43_G11875</name>
</gene>
<organism evidence="1 2">
    <name type="scientific">Cryptotermes secundus</name>
    <dbReference type="NCBI Taxonomy" id="105785"/>
    <lineage>
        <taxon>Eukaryota</taxon>
        <taxon>Metazoa</taxon>
        <taxon>Ecdysozoa</taxon>
        <taxon>Arthropoda</taxon>
        <taxon>Hexapoda</taxon>
        <taxon>Insecta</taxon>
        <taxon>Pterygota</taxon>
        <taxon>Neoptera</taxon>
        <taxon>Polyneoptera</taxon>
        <taxon>Dictyoptera</taxon>
        <taxon>Blattodea</taxon>
        <taxon>Blattoidea</taxon>
        <taxon>Termitoidae</taxon>
        <taxon>Kalotermitidae</taxon>
        <taxon>Cryptotermitinae</taxon>
        <taxon>Cryptotermes</taxon>
    </lineage>
</organism>
<accession>A0A2J7Q6Z8</accession>
<proteinExistence type="predicted"/>
<protein>
    <submittedName>
        <fullName evidence="1">Uncharacterized protein</fullName>
    </submittedName>
</protein>
<dbReference type="EMBL" id="NEVH01017450">
    <property type="protein sequence ID" value="PNF24348.1"/>
    <property type="molecule type" value="Genomic_DNA"/>
</dbReference>
<comment type="caution">
    <text evidence="1">The sequence shown here is derived from an EMBL/GenBank/DDBJ whole genome shotgun (WGS) entry which is preliminary data.</text>
</comment>
<evidence type="ECO:0000313" key="1">
    <source>
        <dbReference type="EMBL" id="PNF24348.1"/>
    </source>
</evidence>
<name>A0A2J7Q6Z8_9NEOP</name>
<keyword evidence="2" id="KW-1185">Reference proteome</keyword>
<dbReference type="InParanoid" id="A0A2J7Q6Z8"/>
<dbReference type="Proteomes" id="UP000235965">
    <property type="component" value="Unassembled WGS sequence"/>
</dbReference>
<sequence length="130" mass="15675">FKTLSVSTFIPDVIADHTEKSLKEKLNLKNLVYTRLETKFNIYAYFHVSVNEIEYPLISKTDVWPTECLIKITFPHFFCNSLKFYIKKKDQHFRRYRKSYHHYSVFFKKNYQVVTQLKIGENIITASVYF</sequence>
<reference evidence="1 2" key="1">
    <citation type="submission" date="2017-12" db="EMBL/GenBank/DDBJ databases">
        <title>Hemimetabolous genomes reveal molecular basis of termite eusociality.</title>
        <authorList>
            <person name="Harrison M.C."/>
            <person name="Jongepier E."/>
            <person name="Robertson H.M."/>
            <person name="Arning N."/>
            <person name="Bitard-Feildel T."/>
            <person name="Chao H."/>
            <person name="Childers C.P."/>
            <person name="Dinh H."/>
            <person name="Doddapaneni H."/>
            <person name="Dugan S."/>
            <person name="Gowin J."/>
            <person name="Greiner C."/>
            <person name="Han Y."/>
            <person name="Hu H."/>
            <person name="Hughes D.S.T."/>
            <person name="Huylmans A.-K."/>
            <person name="Kemena C."/>
            <person name="Kremer L.P.M."/>
            <person name="Lee S.L."/>
            <person name="Lopez-Ezquerra A."/>
            <person name="Mallet L."/>
            <person name="Monroy-Kuhn J.M."/>
            <person name="Moser A."/>
            <person name="Murali S.C."/>
            <person name="Muzny D.M."/>
            <person name="Otani S."/>
            <person name="Piulachs M.-D."/>
            <person name="Poelchau M."/>
            <person name="Qu J."/>
            <person name="Schaub F."/>
            <person name="Wada-Katsumata A."/>
            <person name="Worley K.C."/>
            <person name="Xie Q."/>
            <person name="Ylla G."/>
            <person name="Poulsen M."/>
            <person name="Gibbs R.A."/>
            <person name="Schal C."/>
            <person name="Richards S."/>
            <person name="Belles X."/>
            <person name="Korb J."/>
            <person name="Bornberg-Bauer E."/>
        </authorList>
    </citation>
    <scope>NUCLEOTIDE SEQUENCE [LARGE SCALE GENOMIC DNA]</scope>
    <source>
        <tissue evidence="1">Whole body</tissue>
    </source>
</reference>
<dbReference type="AlphaFoldDB" id="A0A2J7Q6Z8"/>
<evidence type="ECO:0000313" key="2">
    <source>
        <dbReference type="Proteomes" id="UP000235965"/>
    </source>
</evidence>